<dbReference type="RefSeq" id="WP_183464230.1">
    <property type="nucleotide sequence ID" value="NZ_CP050296.1"/>
</dbReference>
<name>A0A7G6SSC3_9HYPH</name>
<evidence type="ECO:0000313" key="2">
    <source>
        <dbReference type="Proteomes" id="UP000515465"/>
    </source>
</evidence>
<sequence length="116" mass="11845">MGAFKSDDLAGFWIKATVSAGVPTNAASFNVGSITDTGLGILTVTLTTAFSTANWCCQCAAELTATTYAVANARRTNIRNAAQAAGSVAIDCIDNTATTNLAADPTAWHVAGWGTQ</sequence>
<organism evidence="1 2">
    <name type="scientific">Mesorhizobium huakuii</name>
    <dbReference type="NCBI Taxonomy" id="28104"/>
    <lineage>
        <taxon>Bacteria</taxon>
        <taxon>Pseudomonadati</taxon>
        <taxon>Pseudomonadota</taxon>
        <taxon>Alphaproteobacteria</taxon>
        <taxon>Hyphomicrobiales</taxon>
        <taxon>Phyllobacteriaceae</taxon>
        <taxon>Mesorhizobium</taxon>
    </lineage>
</organism>
<dbReference type="Proteomes" id="UP000515465">
    <property type="component" value="Chromosome"/>
</dbReference>
<protein>
    <submittedName>
        <fullName evidence="1">Uncharacterized protein</fullName>
    </submittedName>
</protein>
<evidence type="ECO:0000313" key="1">
    <source>
        <dbReference type="EMBL" id="QND57405.1"/>
    </source>
</evidence>
<reference evidence="1" key="1">
    <citation type="journal article" date="2020" name="Mol. Plant Microbe Interact.">
        <title>Complete genome sequences of four natural Pseudomonas isolates that catabolize a wide range of aromatic compounds relevant to lignin valorization.</title>
        <authorList>
            <person name="Hatmaker E.A."/>
            <person name="Presle G."/>
            <person name="Cannon O."/>
            <person name="Guss A.M."/>
            <person name="Elkins J.G."/>
        </authorList>
    </citation>
    <scope>NUCLEOTIDE SEQUENCE</scope>
    <source>
        <strain evidence="1">583</strain>
    </source>
</reference>
<proteinExistence type="predicted"/>
<gene>
    <name evidence="1" type="ORF">HB778_12845</name>
</gene>
<dbReference type="EMBL" id="CP050296">
    <property type="protein sequence ID" value="QND57405.1"/>
    <property type="molecule type" value="Genomic_DNA"/>
</dbReference>
<accession>A0A7G6SSC3</accession>
<dbReference type="AlphaFoldDB" id="A0A7G6SSC3"/>